<sequence>MKFSKKENSSDTRLALKLSSLVILLTLCYSMVSTLLPVVKVTIPDGCATACPPQNNPERFICARSRHTGRLGMFDSECFFGRYNHCVRVNERYDFVRYGVCHSTDF</sequence>
<reference evidence="1 2" key="1">
    <citation type="submission" date="2015-04" db="EMBL/GenBank/DDBJ databases">
        <authorList>
            <person name="Syromyatnikov M.Y."/>
            <person name="Popov V.N."/>
        </authorList>
    </citation>
    <scope>NUCLEOTIDE SEQUENCE [LARGE SCALE GENOMIC DNA]</scope>
</reference>
<keyword evidence="2" id="KW-1185">Reference proteome</keyword>
<gene>
    <name evidence="1" type="ORF">CLUMA_CG001467</name>
</gene>
<protein>
    <submittedName>
        <fullName evidence="1">CLUMA_CG001467, isoform A</fullName>
    </submittedName>
</protein>
<dbReference type="OrthoDB" id="10377163at2759"/>
<evidence type="ECO:0000313" key="1">
    <source>
        <dbReference type="EMBL" id="CRK87674.1"/>
    </source>
</evidence>
<accession>A0A1J1HJD5</accession>
<organism evidence="1 2">
    <name type="scientific">Clunio marinus</name>
    <dbReference type="NCBI Taxonomy" id="568069"/>
    <lineage>
        <taxon>Eukaryota</taxon>
        <taxon>Metazoa</taxon>
        <taxon>Ecdysozoa</taxon>
        <taxon>Arthropoda</taxon>
        <taxon>Hexapoda</taxon>
        <taxon>Insecta</taxon>
        <taxon>Pterygota</taxon>
        <taxon>Neoptera</taxon>
        <taxon>Endopterygota</taxon>
        <taxon>Diptera</taxon>
        <taxon>Nematocera</taxon>
        <taxon>Chironomoidea</taxon>
        <taxon>Chironomidae</taxon>
        <taxon>Clunio</taxon>
    </lineage>
</organism>
<proteinExistence type="predicted"/>
<dbReference type="AlphaFoldDB" id="A0A1J1HJD5"/>
<dbReference type="Proteomes" id="UP000183832">
    <property type="component" value="Unassembled WGS sequence"/>
</dbReference>
<dbReference type="EMBL" id="CVRI01000004">
    <property type="protein sequence ID" value="CRK87674.1"/>
    <property type="molecule type" value="Genomic_DNA"/>
</dbReference>
<name>A0A1J1HJD5_9DIPT</name>
<evidence type="ECO:0000313" key="2">
    <source>
        <dbReference type="Proteomes" id="UP000183832"/>
    </source>
</evidence>